<reference evidence="2" key="1">
    <citation type="submission" date="2017-02" db="EMBL/GenBank/DDBJ databases">
        <authorList>
            <person name="Tafer H."/>
            <person name="Lopandic K."/>
        </authorList>
    </citation>
    <scope>NUCLEOTIDE SEQUENCE [LARGE SCALE GENOMIC DNA]</scope>
    <source>
        <strain evidence="2">CBS 366.77</strain>
    </source>
</reference>
<name>A0A3A2ZVF6_9EURO</name>
<dbReference type="SUPFAM" id="SSF53335">
    <property type="entry name" value="S-adenosyl-L-methionine-dependent methyltransferases"/>
    <property type="match status" value="1"/>
</dbReference>
<dbReference type="Gene3D" id="3.40.50.150">
    <property type="entry name" value="Vaccinia Virus protein VP39"/>
    <property type="match status" value="1"/>
</dbReference>
<dbReference type="AlphaFoldDB" id="A0A3A2ZVF6"/>
<evidence type="ECO:0000313" key="1">
    <source>
        <dbReference type="EMBL" id="RJE26710.1"/>
    </source>
</evidence>
<dbReference type="InterPro" id="IPR029063">
    <property type="entry name" value="SAM-dependent_MTases_sf"/>
</dbReference>
<dbReference type="PANTHER" id="PTHR43591">
    <property type="entry name" value="METHYLTRANSFERASE"/>
    <property type="match status" value="1"/>
</dbReference>
<accession>A0A3A2ZVF6</accession>
<comment type="caution">
    <text evidence="1">The sequence shown here is derived from an EMBL/GenBank/DDBJ whole genome shotgun (WGS) entry which is preliminary data.</text>
</comment>
<organism evidence="1 2">
    <name type="scientific">Aspergillus sclerotialis</name>
    <dbReference type="NCBI Taxonomy" id="2070753"/>
    <lineage>
        <taxon>Eukaryota</taxon>
        <taxon>Fungi</taxon>
        <taxon>Dikarya</taxon>
        <taxon>Ascomycota</taxon>
        <taxon>Pezizomycotina</taxon>
        <taxon>Eurotiomycetes</taxon>
        <taxon>Eurotiomycetidae</taxon>
        <taxon>Eurotiales</taxon>
        <taxon>Aspergillaceae</taxon>
        <taxon>Aspergillus</taxon>
        <taxon>Aspergillus subgen. Polypaecilum</taxon>
    </lineage>
</organism>
<sequence length="322" mass="36706">MADSVTPILVDSYPDDDNYAESSASELTSLRSSITDYVYENGRRYHAYHSGAYWGSNDEKAIQALDIMHHVYTLLLHGKLFLAPIPNDVKRVLDVGTGTGKWALDFADLYPSTSVIGTDLSPIQPGWVPPNLRFEVDDCCDDWLYENPFDFIHVRGLYGCVADWDRFYSQAMEHLVPGGYIEQVEESIVADSDDGTIEGTKIKELGDLGLVAGDKFGKSLRTVDEMQEGMIRAGFVDVNVHCFKVPIGPWPKDKHMKNLGRYMRLVWEESMEMWTMMLWTKILGWHREEVEVFLADVRKDLRNPAIHGYHRLKVCYGRKPTT</sequence>
<dbReference type="Proteomes" id="UP000266188">
    <property type="component" value="Unassembled WGS sequence"/>
</dbReference>
<protein>
    <recommendedName>
        <fullName evidence="3">Methyltransferase</fullName>
    </recommendedName>
</protein>
<dbReference type="Pfam" id="PF13489">
    <property type="entry name" value="Methyltransf_23"/>
    <property type="match status" value="1"/>
</dbReference>
<gene>
    <name evidence="1" type="ORF">PHISCL_00941</name>
</gene>
<evidence type="ECO:0008006" key="3">
    <source>
        <dbReference type="Google" id="ProtNLM"/>
    </source>
</evidence>
<keyword evidence="2" id="KW-1185">Reference proteome</keyword>
<dbReference type="CDD" id="cd02440">
    <property type="entry name" value="AdoMet_MTases"/>
    <property type="match status" value="1"/>
</dbReference>
<dbReference type="GO" id="GO:0008168">
    <property type="term" value="F:methyltransferase activity"/>
    <property type="evidence" value="ECO:0007669"/>
    <property type="project" value="TreeGrafter"/>
</dbReference>
<dbReference type="OrthoDB" id="2013972at2759"/>
<dbReference type="PANTHER" id="PTHR43591:SF105">
    <property type="entry name" value="METHYLTRANSFERASE DOMAIN-CONTAINING PROTEIN-RELATED"/>
    <property type="match status" value="1"/>
</dbReference>
<dbReference type="EMBL" id="MVGC01000016">
    <property type="protein sequence ID" value="RJE26710.1"/>
    <property type="molecule type" value="Genomic_DNA"/>
</dbReference>
<proteinExistence type="predicted"/>
<evidence type="ECO:0000313" key="2">
    <source>
        <dbReference type="Proteomes" id="UP000266188"/>
    </source>
</evidence>